<dbReference type="InterPro" id="IPR003960">
    <property type="entry name" value="ATPase_AAA_CS"/>
</dbReference>
<dbReference type="Proteomes" id="UP000823674">
    <property type="component" value="Chromosome A09"/>
</dbReference>
<dbReference type="Pfam" id="PF00004">
    <property type="entry name" value="AAA"/>
    <property type="match status" value="1"/>
</dbReference>
<feature type="region of interest" description="Disordered" evidence="1">
    <location>
        <begin position="642"/>
        <end position="662"/>
    </location>
</feature>
<comment type="caution">
    <text evidence="3">The sequence shown here is derived from an EMBL/GenBank/DDBJ whole genome shotgun (WGS) entry which is preliminary data.</text>
</comment>
<name>A0ABQ7LBC3_BRACM</name>
<evidence type="ECO:0000313" key="3">
    <source>
        <dbReference type="EMBL" id="KAG5383887.1"/>
    </source>
</evidence>
<keyword evidence="4" id="KW-1185">Reference proteome</keyword>
<dbReference type="InterPro" id="IPR056705">
    <property type="entry name" value="DUF7803"/>
</dbReference>
<dbReference type="PANTHER" id="PTHR36047">
    <property type="entry name" value="OS01G0191000 PROTEIN"/>
    <property type="match status" value="1"/>
</dbReference>
<dbReference type="InterPro" id="IPR027417">
    <property type="entry name" value="P-loop_NTPase"/>
</dbReference>
<dbReference type="PROSITE" id="PS00674">
    <property type="entry name" value="AAA"/>
    <property type="match status" value="1"/>
</dbReference>
<dbReference type="Gene3D" id="3.40.50.300">
    <property type="entry name" value="P-loop containing nucleotide triphosphate hydrolases"/>
    <property type="match status" value="1"/>
</dbReference>
<dbReference type="PANTHER" id="PTHR36047:SF1">
    <property type="entry name" value="OS01G0191000 PROTEIN"/>
    <property type="match status" value="1"/>
</dbReference>
<evidence type="ECO:0000256" key="1">
    <source>
        <dbReference type="SAM" id="MobiDB-lite"/>
    </source>
</evidence>
<evidence type="ECO:0000259" key="2">
    <source>
        <dbReference type="SMART" id="SM00382"/>
    </source>
</evidence>
<proteinExistence type="predicted"/>
<feature type="compositionally biased region" description="Basic and acidic residues" evidence="1">
    <location>
        <begin position="470"/>
        <end position="481"/>
    </location>
</feature>
<dbReference type="Pfam" id="PF25086">
    <property type="entry name" value="DUF7803"/>
    <property type="match status" value="1"/>
</dbReference>
<organism evidence="3 4">
    <name type="scientific">Brassica rapa subsp. trilocularis</name>
    <dbReference type="NCBI Taxonomy" id="1813537"/>
    <lineage>
        <taxon>Eukaryota</taxon>
        <taxon>Viridiplantae</taxon>
        <taxon>Streptophyta</taxon>
        <taxon>Embryophyta</taxon>
        <taxon>Tracheophyta</taxon>
        <taxon>Spermatophyta</taxon>
        <taxon>Magnoliopsida</taxon>
        <taxon>eudicotyledons</taxon>
        <taxon>Gunneridae</taxon>
        <taxon>Pentapetalae</taxon>
        <taxon>rosids</taxon>
        <taxon>malvids</taxon>
        <taxon>Brassicales</taxon>
        <taxon>Brassicaceae</taxon>
        <taxon>Brassiceae</taxon>
        <taxon>Brassica</taxon>
    </lineage>
</organism>
<feature type="region of interest" description="Disordered" evidence="1">
    <location>
        <begin position="457"/>
        <end position="495"/>
    </location>
</feature>
<dbReference type="CDD" id="cd19481">
    <property type="entry name" value="RecA-like_protease"/>
    <property type="match status" value="1"/>
</dbReference>
<sequence>MYCPSRSTITYQEDQLCPLPTTIIPGDPGCQLYLGVNRTRAESVIGHLKPGFQNEIQIHLPMNESFTIGTARATSIRTTCNNTGKLKVNYSTSMDYSLGINIQVLTLPKQQSVSVCPSKQQIVILMLIQTLTCEGNLAIKSLAVGFSYGPGDFNLNIMYSGRFLEPLPYLGRGLKKLKLVGLGLIGRIGRDALSVARPAIKISTDFEGVPHVVFVQAEFERFILDSFDPVADGDRYGMKRVESGTNKQFKCLMKRNGARRKRKMLVYWRQERRGTFDQSNSKANEVLLHLKRFSMAPAVLGALFSVGVAFADSDEVADKIIADNVNSTTARFVNTSPIALTSLFYYAVTCTIFTDVIRYTYLLSPFEKFCKGRQIEWQFFTDCFEQLAYGADRSLILRRSHVDARTVEQSNSKASDVLRSCSTLNESPCFSMAPAVFGALFSLGAIGVAYADSDEANYKSSSPIDPPPNHVEDISKKDEVSNKSSVPADPPPNYADIAKKERARIQELIQSKGTQYGSFPRFNVSVRGQKITLKFQVPSTCEVAQLIANIGSQLGVKVSDRTGGSDMILRSWDNPVAWQITLRSVEKKKEAGASEDDSDEDLCILIFGSLLTSDKVEVEFIKKGSLTTEELEAFVSALQVAGTKPGQNKGGDRGSAREASTDKTISQLESMGVRIYGVNKPLGDDDSVHEISWDNIAGYEQQKREIEDTILMALHSPEVYDDIVRGTRSKFESNRPRAVLFEGPPGTGKTSCARVIANQAVSILEPAPGIPLLYVPLEAVMSKYYGESERLLGAVFSQANELSDGAIIFLDEIDAFAISRDSEMHEATRRVLSVLLRQIDGFEQDKKVVVIAATNRKQDLDPALISRFDSMIMFGLPDLQTRQEIIAQYAKQLSKPELVQLAHATEAMSGRDIRDVCQGAERTWASKLIRRAKADGVEQQQQQVTLPPIQEYLESAEARRKALRSVAEQREQNLAARSKKPLLDFESNLEQGSEVWSVLQCLSCFDTQQPWMPMMEETILVGDDLMMGPPSPVIPPEIASHVLEGVELCDGILRNLFLCLQINDIEPFCQDELALYRQCAENRDKVLRVRLQESEYKLGSSMPIDLAKERVTQLESEATSLERHLILASGAEGIEGFRQRWSLHGRMTDTKKRLESLKRGMENRKTEGHDQPAKPSTPKRWFLW</sequence>
<accession>A0ABQ7LBC3</accession>
<feature type="compositionally biased region" description="Basic and acidic residues" evidence="1">
    <location>
        <begin position="650"/>
        <end position="661"/>
    </location>
</feature>
<dbReference type="EMBL" id="JADBGQ010000008">
    <property type="protein sequence ID" value="KAG5383887.1"/>
    <property type="molecule type" value="Genomic_DNA"/>
</dbReference>
<dbReference type="Gene3D" id="1.10.8.60">
    <property type="match status" value="1"/>
</dbReference>
<evidence type="ECO:0000313" key="4">
    <source>
        <dbReference type="Proteomes" id="UP000823674"/>
    </source>
</evidence>
<dbReference type="InterPro" id="IPR003593">
    <property type="entry name" value="AAA+_ATPase"/>
</dbReference>
<protein>
    <recommendedName>
        <fullName evidence="2">AAA+ ATPase domain-containing protein</fullName>
    </recommendedName>
</protein>
<feature type="domain" description="AAA+ ATPase" evidence="2">
    <location>
        <begin position="735"/>
        <end position="878"/>
    </location>
</feature>
<gene>
    <name evidence="3" type="primary">A09p031200.1_BraROA</name>
    <name evidence="3" type="ORF">IGI04_035357</name>
</gene>
<dbReference type="SUPFAM" id="SSF52540">
    <property type="entry name" value="P-loop containing nucleoside triphosphate hydrolases"/>
    <property type="match status" value="1"/>
</dbReference>
<reference evidence="3 4" key="1">
    <citation type="submission" date="2021-03" db="EMBL/GenBank/DDBJ databases">
        <authorList>
            <person name="King G.J."/>
            <person name="Bancroft I."/>
            <person name="Baten A."/>
            <person name="Bloomfield J."/>
            <person name="Borpatragohain P."/>
            <person name="He Z."/>
            <person name="Irish N."/>
            <person name="Irwin J."/>
            <person name="Liu K."/>
            <person name="Mauleon R.P."/>
            <person name="Moore J."/>
            <person name="Morris R."/>
            <person name="Ostergaard L."/>
            <person name="Wang B."/>
            <person name="Wells R."/>
        </authorList>
    </citation>
    <scope>NUCLEOTIDE SEQUENCE [LARGE SCALE GENOMIC DNA]</scope>
    <source>
        <strain evidence="3">R-o-18</strain>
        <tissue evidence="3">Leaf</tissue>
    </source>
</reference>
<dbReference type="SMART" id="SM00382">
    <property type="entry name" value="AAA"/>
    <property type="match status" value="1"/>
</dbReference>
<dbReference type="InterPro" id="IPR003959">
    <property type="entry name" value="ATPase_AAA_core"/>
</dbReference>